<accession>A0A3E0G526</accession>
<sequence length="272" mass="27960">MFMRCARDGAKGGSRQLEIASELDREHTMNTTQRSLDGQTALVTGATSGIGRAAAIQLAREGATVIVHGRDADRGQQIVTEIEQAGGKARFIAADLSDPAEIRRLTDEAGHVDVLVNNAGFSWFGPTADLDVATYDALFDSNVRAPYFLVAALAPRMAANGGGSIVNVSSMAATVGLAGGAAYSGTKATLTAMTRAWAAEFSPHGVRVNAVAPGPVYTAADPARIEELGATTLLGRAARADEIAEVITFLATPAAAYLTGATVAADGGRTAI</sequence>
<protein>
    <submittedName>
        <fullName evidence="4">Short-subunit dehydrogenase</fullName>
    </submittedName>
</protein>
<dbReference type="PRINTS" id="PR00081">
    <property type="entry name" value="GDHRDH"/>
</dbReference>
<reference evidence="4 5" key="1">
    <citation type="submission" date="2018-08" db="EMBL/GenBank/DDBJ databases">
        <title>Genomic Encyclopedia of Archaeal and Bacterial Type Strains, Phase II (KMG-II): from individual species to whole genera.</title>
        <authorList>
            <person name="Goeker M."/>
        </authorList>
    </citation>
    <scope>NUCLEOTIDE SEQUENCE [LARGE SCALE GENOMIC DNA]</scope>
    <source>
        <strain evidence="4 5">DSM 45791</strain>
    </source>
</reference>
<evidence type="ECO:0000313" key="5">
    <source>
        <dbReference type="Proteomes" id="UP000256269"/>
    </source>
</evidence>
<dbReference type="Proteomes" id="UP000256269">
    <property type="component" value="Unassembled WGS sequence"/>
</dbReference>
<gene>
    <name evidence="4" type="ORF">BCF44_14314</name>
</gene>
<dbReference type="PANTHER" id="PTHR43477">
    <property type="entry name" value="DIHYDROANTICAPSIN 7-DEHYDROGENASE"/>
    <property type="match status" value="1"/>
</dbReference>
<dbReference type="GO" id="GO:0016491">
    <property type="term" value="F:oxidoreductase activity"/>
    <property type="evidence" value="ECO:0007669"/>
    <property type="project" value="UniProtKB-KW"/>
</dbReference>
<dbReference type="InterPro" id="IPR036291">
    <property type="entry name" value="NAD(P)-bd_dom_sf"/>
</dbReference>
<dbReference type="FunFam" id="3.40.50.720:FF:000084">
    <property type="entry name" value="Short-chain dehydrogenase reductase"/>
    <property type="match status" value="1"/>
</dbReference>
<dbReference type="PANTHER" id="PTHR43477:SF1">
    <property type="entry name" value="DIHYDROANTICAPSIN 7-DEHYDROGENASE"/>
    <property type="match status" value="1"/>
</dbReference>
<comment type="similarity">
    <text evidence="1 3">Belongs to the short-chain dehydrogenases/reductases (SDR) family.</text>
</comment>
<keyword evidence="5" id="KW-1185">Reference proteome</keyword>
<evidence type="ECO:0000256" key="3">
    <source>
        <dbReference type="RuleBase" id="RU000363"/>
    </source>
</evidence>
<dbReference type="CDD" id="cd05233">
    <property type="entry name" value="SDR_c"/>
    <property type="match status" value="1"/>
</dbReference>
<name>A0A3E0G526_9PSEU</name>
<evidence type="ECO:0000313" key="4">
    <source>
        <dbReference type="EMBL" id="REH17855.1"/>
    </source>
</evidence>
<dbReference type="PRINTS" id="PR00080">
    <property type="entry name" value="SDRFAMILY"/>
</dbReference>
<dbReference type="Pfam" id="PF00106">
    <property type="entry name" value="adh_short"/>
    <property type="match status" value="1"/>
</dbReference>
<comment type="caution">
    <text evidence="4">The sequence shown here is derived from an EMBL/GenBank/DDBJ whole genome shotgun (WGS) entry which is preliminary data.</text>
</comment>
<dbReference type="EMBL" id="QUNO01000043">
    <property type="protein sequence ID" value="REH17855.1"/>
    <property type="molecule type" value="Genomic_DNA"/>
</dbReference>
<dbReference type="InterPro" id="IPR002347">
    <property type="entry name" value="SDR_fam"/>
</dbReference>
<evidence type="ECO:0000256" key="1">
    <source>
        <dbReference type="ARBA" id="ARBA00006484"/>
    </source>
</evidence>
<evidence type="ECO:0000256" key="2">
    <source>
        <dbReference type="ARBA" id="ARBA00023002"/>
    </source>
</evidence>
<dbReference type="InterPro" id="IPR051122">
    <property type="entry name" value="SDR_DHRS6-like"/>
</dbReference>
<dbReference type="Gene3D" id="3.40.50.720">
    <property type="entry name" value="NAD(P)-binding Rossmann-like Domain"/>
    <property type="match status" value="1"/>
</dbReference>
<dbReference type="SUPFAM" id="SSF51735">
    <property type="entry name" value="NAD(P)-binding Rossmann-fold domains"/>
    <property type="match status" value="1"/>
</dbReference>
<keyword evidence="2" id="KW-0560">Oxidoreductase</keyword>
<dbReference type="AlphaFoldDB" id="A0A3E0G526"/>
<organism evidence="4 5">
    <name type="scientific">Kutzneria buriramensis</name>
    <dbReference type="NCBI Taxonomy" id="1045776"/>
    <lineage>
        <taxon>Bacteria</taxon>
        <taxon>Bacillati</taxon>
        <taxon>Actinomycetota</taxon>
        <taxon>Actinomycetes</taxon>
        <taxon>Pseudonocardiales</taxon>
        <taxon>Pseudonocardiaceae</taxon>
        <taxon>Kutzneria</taxon>
    </lineage>
</organism>
<proteinExistence type="inferred from homology"/>